<dbReference type="AlphaFoldDB" id="A0A1G6PWQ5"/>
<dbReference type="Gene3D" id="1.10.340.30">
    <property type="entry name" value="Hypothetical protein, domain 2"/>
    <property type="match status" value="1"/>
</dbReference>
<name>A0A1G6PWQ5_NIADE</name>
<dbReference type="SUPFAM" id="SSF48150">
    <property type="entry name" value="DNA-glycosylase"/>
    <property type="match status" value="1"/>
</dbReference>
<keyword evidence="12" id="KW-0234">DNA repair</keyword>
<dbReference type="GO" id="GO:0034039">
    <property type="term" value="F:8-oxo-7,8-dihydroguanine DNA N-glycosylase activity"/>
    <property type="evidence" value="ECO:0007669"/>
    <property type="project" value="TreeGrafter"/>
</dbReference>
<keyword evidence="13 14" id="KW-0326">Glycosidase</keyword>
<dbReference type="GO" id="GO:0035485">
    <property type="term" value="F:adenine/guanine mispair binding"/>
    <property type="evidence" value="ECO:0007669"/>
    <property type="project" value="TreeGrafter"/>
</dbReference>
<dbReference type="GO" id="GO:0032357">
    <property type="term" value="F:oxidized purine DNA binding"/>
    <property type="evidence" value="ECO:0007669"/>
    <property type="project" value="TreeGrafter"/>
</dbReference>
<dbReference type="PANTHER" id="PTHR42944">
    <property type="entry name" value="ADENINE DNA GLYCOSYLASE"/>
    <property type="match status" value="1"/>
</dbReference>
<dbReference type="EC" id="3.2.2.31" evidence="4 14"/>
<keyword evidence="9" id="KW-0378">Hydrolase</keyword>
<evidence type="ECO:0000256" key="9">
    <source>
        <dbReference type="ARBA" id="ARBA00022801"/>
    </source>
</evidence>
<dbReference type="InterPro" id="IPR003265">
    <property type="entry name" value="HhH-GPD_domain"/>
</dbReference>
<dbReference type="InterPro" id="IPR005760">
    <property type="entry name" value="A/G_AdeGlyc_MutY"/>
</dbReference>
<dbReference type="GO" id="GO:0006298">
    <property type="term" value="P:mismatch repair"/>
    <property type="evidence" value="ECO:0007669"/>
    <property type="project" value="TreeGrafter"/>
</dbReference>
<evidence type="ECO:0000256" key="10">
    <source>
        <dbReference type="ARBA" id="ARBA00023004"/>
    </source>
</evidence>
<dbReference type="Gene3D" id="1.10.1670.10">
    <property type="entry name" value="Helix-hairpin-Helix base-excision DNA repair enzymes (C-terminal)"/>
    <property type="match status" value="1"/>
</dbReference>
<keyword evidence="10 14" id="KW-0408">Iron</keyword>
<keyword evidence="6" id="KW-0004">4Fe-4S</keyword>
<comment type="catalytic activity">
    <reaction evidence="1 14">
        <text>Hydrolyzes free adenine bases from 7,8-dihydro-8-oxoguanine:adenine mismatched double-stranded DNA, leaving an apurinic site.</text>
        <dbReference type="EC" id="3.2.2.31"/>
    </reaction>
</comment>
<comment type="cofactor">
    <cofactor evidence="14">
        <name>[4Fe-4S] cluster</name>
        <dbReference type="ChEBI" id="CHEBI:49883"/>
    </cofactor>
    <text evidence="14">Binds 1 [4Fe-4S] cluster.</text>
</comment>
<evidence type="ECO:0000256" key="11">
    <source>
        <dbReference type="ARBA" id="ARBA00023014"/>
    </source>
</evidence>
<comment type="function">
    <text evidence="2">Adenine glycosylase active on G-A mispairs. MutY also corrects error-prone DNA synthesis past GO lesions which are due to the oxidatively damaged form of guanine: 7,8-dihydro-8-oxoguanine (8-oxo-dGTP).</text>
</comment>
<protein>
    <recommendedName>
        <fullName evidence="5 14">Adenine DNA glycosylase</fullName>
        <ecNumber evidence="4 14">3.2.2.31</ecNumber>
    </recommendedName>
</protein>
<evidence type="ECO:0000313" key="17">
    <source>
        <dbReference type="Proteomes" id="UP000198757"/>
    </source>
</evidence>
<keyword evidence="17" id="KW-1185">Reference proteome</keyword>
<dbReference type="GO" id="GO:0046872">
    <property type="term" value="F:metal ion binding"/>
    <property type="evidence" value="ECO:0007669"/>
    <property type="project" value="UniProtKB-UniRule"/>
</dbReference>
<evidence type="ECO:0000256" key="12">
    <source>
        <dbReference type="ARBA" id="ARBA00023204"/>
    </source>
</evidence>
<comment type="similarity">
    <text evidence="3 14">Belongs to the Nth/MutY family.</text>
</comment>
<evidence type="ECO:0000256" key="3">
    <source>
        <dbReference type="ARBA" id="ARBA00008343"/>
    </source>
</evidence>
<evidence type="ECO:0000313" key="16">
    <source>
        <dbReference type="EMBL" id="SDC84549.1"/>
    </source>
</evidence>
<evidence type="ECO:0000256" key="13">
    <source>
        <dbReference type="ARBA" id="ARBA00023295"/>
    </source>
</evidence>
<dbReference type="Pfam" id="PF00633">
    <property type="entry name" value="HHH"/>
    <property type="match status" value="1"/>
</dbReference>
<evidence type="ECO:0000256" key="6">
    <source>
        <dbReference type="ARBA" id="ARBA00022485"/>
    </source>
</evidence>
<dbReference type="CDD" id="cd00056">
    <property type="entry name" value="ENDO3c"/>
    <property type="match status" value="1"/>
</dbReference>
<dbReference type="Proteomes" id="UP000198757">
    <property type="component" value="Unassembled WGS sequence"/>
</dbReference>
<reference evidence="17" key="1">
    <citation type="submission" date="2016-10" db="EMBL/GenBank/DDBJ databases">
        <authorList>
            <person name="Varghese N."/>
            <person name="Submissions S."/>
        </authorList>
    </citation>
    <scope>NUCLEOTIDE SEQUENCE [LARGE SCALE GENOMIC DNA]</scope>
    <source>
        <strain evidence="17">DSM 25811 / CCM 8410 / LMG 26954 / E90</strain>
    </source>
</reference>
<keyword evidence="7" id="KW-0479">Metal-binding</keyword>
<dbReference type="SUPFAM" id="SSF55811">
    <property type="entry name" value="Nudix"/>
    <property type="match status" value="1"/>
</dbReference>
<dbReference type="EMBL" id="FMZO01000004">
    <property type="protein sequence ID" value="SDC84549.1"/>
    <property type="molecule type" value="Genomic_DNA"/>
</dbReference>
<keyword evidence="11" id="KW-0411">Iron-sulfur</keyword>
<dbReference type="InterPro" id="IPR023170">
    <property type="entry name" value="HhH_base_excis_C"/>
</dbReference>
<gene>
    <name evidence="16" type="ORF">SAMN04487894_104191</name>
</gene>
<evidence type="ECO:0000256" key="4">
    <source>
        <dbReference type="ARBA" id="ARBA00012045"/>
    </source>
</evidence>
<organism evidence="16 17">
    <name type="scientific">Niabella drilacis (strain DSM 25811 / CCM 8410 / CCUG 62505 / LMG 26954 / E90)</name>
    <dbReference type="NCBI Taxonomy" id="1285928"/>
    <lineage>
        <taxon>Bacteria</taxon>
        <taxon>Pseudomonadati</taxon>
        <taxon>Bacteroidota</taxon>
        <taxon>Chitinophagia</taxon>
        <taxon>Chitinophagales</taxon>
        <taxon>Chitinophagaceae</taxon>
        <taxon>Niabella</taxon>
    </lineage>
</organism>
<evidence type="ECO:0000256" key="7">
    <source>
        <dbReference type="ARBA" id="ARBA00022723"/>
    </source>
</evidence>
<dbReference type="InterPro" id="IPR011257">
    <property type="entry name" value="DNA_glycosylase"/>
</dbReference>
<evidence type="ECO:0000256" key="5">
    <source>
        <dbReference type="ARBA" id="ARBA00022023"/>
    </source>
</evidence>
<dbReference type="PANTHER" id="PTHR42944:SF1">
    <property type="entry name" value="ADENINE DNA GLYCOSYLASE"/>
    <property type="match status" value="1"/>
</dbReference>
<evidence type="ECO:0000259" key="15">
    <source>
        <dbReference type="SMART" id="SM00478"/>
    </source>
</evidence>
<sequence length="328" mass="37571">MPWKGIKDPYRIWLSEVILQQTRVEQGLKYYENFIHNFPTVRDLAAADEKKVFKLWEGLGYYSRCKNLIHTARKISTELNSRFPDSYAAILQLKGIGPYTAAAIASFAFNLPHAVIDGNVFRVLARVFGIREAIDTTAGKKIITALAEQLLDKKEPGTYNQAIMDFGATVCRPANPDCADCPFQNHCVAFREDIVALLPVKTKKIAVRTRYFYFFLPIYRATVPVRERLSKDIWQHLYEFPLIEKAAETPAAEIIRAAVRKGWLRQDTLTEISPVYTQKLSHQLIRSVFIACRPAAKPAGFENYRWEKITALKTLPFPRTITQHLDNF</sequence>
<dbReference type="Pfam" id="PF00730">
    <property type="entry name" value="HhH-GPD"/>
    <property type="match status" value="1"/>
</dbReference>
<dbReference type="GO" id="GO:0051539">
    <property type="term" value="F:4 iron, 4 sulfur cluster binding"/>
    <property type="evidence" value="ECO:0007669"/>
    <property type="project" value="UniProtKB-UniRule"/>
</dbReference>
<dbReference type="InterPro" id="IPR015797">
    <property type="entry name" value="NUDIX_hydrolase-like_dom_sf"/>
</dbReference>
<dbReference type="InterPro" id="IPR044298">
    <property type="entry name" value="MIG/MutY"/>
</dbReference>
<dbReference type="SMART" id="SM00478">
    <property type="entry name" value="ENDO3c"/>
    <property type="match status" value="1"/>
</dbReference>
<dbReference type="NCBIfam" id="TIGR01084">
    <property type="entry name" value="mutY"/>
    <property type="match status" value="1"/>
</dbReference>
<dbReference type="Gene3D" id="3.90.79.10">
    <property type="entry name" value="Nucleoside Triphosphate Pyrophosphohydrolase"/>
    <property type="match status" value="1"/>
</dbReference>
<dbReference type="CDD" id="cd03431">
    <property type="entry name" value="NUDIX_DNA_Glycosylase_C-MutY"/>
    <property type="match status" value="1"/>
</dbReference>
<dbReference type="InterPro" id="IPR000445">
    <property type="entry name" value="HhH_motif"/>
</dbReference>
<dbReference type="GO" id="GO:0000701">
    <property type="term" value="F:purine-specific mismatch base pair DNA N-glycosylase activity"/>
    <property type="evidence" value="ECO:0007669"/>
    <property type="project" value="UniProtKB-EC"/>
</dbReference>
<keyword evidence="8 14" id="KW-0227">DNA damage</keyword>
<evidence type="ECO:0000256" key="8">
    <source>
        <dbReference type="ARBA" id="ARBA00022763"/>
    </source>
</evidence>
<dbReference type="STRING" id="1285928.SAMN04487894_104191"/>
<evidence type="ECO:0000256" key="2">
    <source>
        <dbReference type="ARBA" id="ARBA00002933"/>
    </source>
</evidence>
<evidence type="ECO:0000256" key="14">
    <source>
        <dbReference type="RuleBase" id="RU365096"/>
    </source>
</evidence>
<evidence type="ECO:0000256" key="1">
    <source>
        <dbReference type="ARBA" id="ARBA00000843"/>
    </source>
</evidence>
<feature type="domain" description="HhH-GPD" evidence="15">
    <location>
        <begin position="18"/>
        <end position="169"/>
    </location>
</feature>
<accession>A0A1G6PWQ5</accession>
<dbReference type="InterPro" id="IPR029119">
    <property type="entry name" value="MutY_C"/>
</dbReference>
<dbReference type="GO" id="GO:0006284">
    <property type="term" value="P:base-excision repair"/>
    <property type="evidence" value="ECO:0007669"/>
    <property type="project" value="UniProtKB-UniRule"/>
</dbReference>
<proteinExistence type="inferred from homology"/>